<dbReference type="OrthoDB" id="1685145at2"/>
<protein>
    <submittedName>
        <fullName evidence="2">Glycoside hydrolase family 24</fullName>
    </submittedName>
</protein>
<dbReference type="AlphaFoldDB" id="A0A327JEI8"/>
<dbReference type="NCBIfam" id="TIGR02217">
    <property type="entry name" value="chp_TIGR02217"/>
    <property type="match status" value="1"/>
</dbReference>
<evidence type="ECO:0000259" key="1">
    <source>
        <dbReference type="Pfam" id="PF09343"/>
    </source>
</evidence>
<organism evidence="2 3">
    <name type="scientific">Rhodobium orientis</name>
    <dbReference type="NCBI Taxonomy" id="34017"/>
    <lineage>
        <taxon>Bacteria</taxon>
        <taxon>Pseudomonadati</taxon>
        <taxon>Pseudomonadota</taxon>
        <taxon>Alphaproteobacteria</taxon>
        <taxon>Hyphomicrobiales</taxon>
        <taxon>Rhodobiaceae</taxon>
        <taxon>Rhodobium</taxon>
    </lineage>
</organism>
<dbReference type="EMBL" id="NPEV01000065">
    <property type="protein sequence ID" value="RAI24840.1"/>
    <property type="molecule type" value="Genomic_DNA"/>
</dbReference>
<keyword evidence="3" id="KW-1185">Reference proteome</keyword>
<gene>
    <name evidence="2" type="ORF">CH339_20875</name>
</gene>
<evidence type="ECO:0000313" key="3">
    <source>
        <dbReference type="Proteomes" id="UP000249299"/>
    </source>
</evidence>
<feature type="domain" description="DUF2460" evidence="1">
    <location>
        <begin position="7"/>
        <end position="213"/>
    </location>
</feature>
<evidence type="ECO:0000313" key="2">
    <source>
        <dbReference type="EMBL" id="RAI24840.1"/>
    </source>
</evidence>
<dbReference type="GO" id="GO:0016787">
    <property type="term" value="F:hydrolase activity"/>
    <property type="evidence" value="ECO:0007669"/>
    <property type="project" value="UniProtKB-KW"/>
</dbReference>
<comment type="caution">
    <text evidence="2">The sequence shown here is derived from an EMBL/GenBank/DDBJ whole genome shotgun (WGS) entry which is preliminary data.</text>
</comment>
<keyword evidence="2" id="KW-0378">Hydrolase</keyword>
<name>A0A327JEI8_9HYPH</name>
<dbReference type="InterPro" id="IPR011740">
    <property type="entry name" value="DUF2460"/>
</dbReference>
<sequence length="215" mass="23598">MSDPAFHEVRFPTDLAFNSTGGPERQTEVVRLGSGREERNTRWAESRRRFDAGYGIRTLNDLHEVIVFFEERRGRLHGFRFRDPLDWKSCAPTATPAPTDCRIGTGDGDTRAFQLVKVYGSSSTKYTRSIAKPVAGTVRVAVDGAEKDEGADFALDAATGIVTFSSAETPAADAVIRAGFEFDVPVRFDTDRLEINLAAFEAGELPSVPLVEILP</sequence>
<proteinExistence type="predicted"/>
<dbReference type="Proteomes" id="UP000249299">
    <property type="component" value="Unassembled WGS sequence"/>
</dbReference>
<dbReference type="RefSeq" id="WP_111436344.1">
    <property type="nucleotide sequence ID" value="NZ_JACIGG010000024.1"/>
</dbReference>
<reference evidence="2 3" key="1">
    <citation type="submission" date="2017-07" db="EMBL/GenBank/DDBJ databases">
        <title>Draft Genome Sequences of Select Purple Nonsulfur Bacteria.</title>
        <authorList>
            <person name="Lasarre B."/>
            <person name="Mckinlay J.B."/>
        </authorList>
    </citation>
    <scope>NUCLEOTIDE SEQUENCE [LARGE SCALE GENOMIC DNA]</scope>
    <source>
        <strain evidence="2 3">DSM 11290</strain>
    </source>
</reference>
<accession>A0A327JEI8</accession>
<dbReference type="Pfam" id="PF09343">
    <property type="entry name" value="DUF2460"/>
    <property type="match status" value="1"/>
</dbReference>